<dbReference type="Pfam" id="PF00096">
    <property type="entry name" value="zf-C2H2"/>
    <property type="match status" value="3"/>
</dbReference>
<feature type="region of interest" description="Disordered" evidence="6">
    <location>
        <begin position="142"/>
        <end position="248"/>
    </location>
</feature>
<gene>
    <name evidence="9" type="primary">LOC110975879</name>
</gene>
<feature type="compositionally biased region" description="Basic residues" evidence="6">
    <location>
        <begin position="185"/>
        <end position="207"/>
    </location>
</feature>
<proteinExistence type="predicted"/>
<evidence type="ECO:0000259" key="7">
    <source>
        <dbReference type="PROSITE" id="PS50157"/>
    </source>
</evidence>
<evidence type="ECO:0000256" key="6">
    <source>
        <dbReference type="SAM" id="MobiDB-lite"/>
    </source>
</evidence>
<feature type="compositionally biased region" description="Pro residues" evidence="6">
    <location>
        <begin position="211"/>
        <end position="234"/>
    </location>
</feature>
<keyword evidence="3 5" id="KW-0863">Zinc-finger</keyword>
<dbReference type="SMART" id="SM00355">
    <property type="entry name" value="ZnF_C2H2"/>
    <property type="match status" value="3"/>
</dbReference>
<dbReference type="PANTHER" id="PTHR24408">
    <property type="entry name" value="ZINC FINGER PROTEIN"/>
    <property type="match status" value="1"/>
</dbReference>
<feature type="domain" description="C2H2-type" evidence="7">
    <location>
        <begin position="91"/>
        <end position="119"/>
    </location>
</feature>
<dbReference type="Gene3D" id="3.30.160.60">
    <property type="entry name" value="Classic Zinc Finger"/>
    <property type="match status" value="3"/>
</dbReference>
<name>A0A8B7XU94_ACAPL</name>
<evidence type="ECO:0000313" key="8">
    <source>
        <dbReference type="Proteomes" id="UP000694845"/>
    </source>
</evidence>
<dbReference type="SUPFAM" id="SSF57667">
    <property type="entry name" value="beta-beta-alpha zinc fingers"/>
    <property type="match status" value="2"/>
</dbReference>
<dbReference type="PROSITE" id="PS50157">
    <property type="entry name" value="ZINC_FINGER_C2H2_2"/>
    <property type="match status" value="3"/>
</dbReference>
<dbReference type="KEGG" id="aplc:110975879"/>
<keyword evidence="1" id="KW-0479">Metal-binding</keyword>
<evidence type="ECO:0000256" key="1">
    <source>
        <dbReference type="ARBA" id="ARBA00022723"/>
    </source>
</evidence>
<dbReference type="Proteomes" id="UP000694845">
    <property type="component" value="Unplaced"/>
</dbReference>
<keyword evidence="4" id="KW-0862">Zinc</keyword>
<dbReference type="GO" id="GO:0008270">
    <property type="term" value="F:zinc ion binding"/>
    <property type="evidence" value="ECO:0007669"/>
    <property type="project" value="UniProtKB-KW"/>
</dbReference>
<dbReference type="PROSITE" id="PS00028">
    <property type="entry name" value="ZINC_FINGER_C2H2_1"/>
    <property type="match status" value="3"/>
</dbReference>
<evidence type="ECO:0000313" key="9">
    <source>
        <dbReference type="RefSeq" id="XP_022084423.1"/>
    </source>
</evidence>
<dbReference type="InterPro" id="IPR013087">
    <property type="entry name" value="Znf_C2H2_type"/>
</dbReference>
<organism evidence="8 9">
    <name type="scientific">Acanthaster planci</name>
    <name type="common">Crown-of-thorns starfish</name>
    <dbReference type="NCBI Taxonomy" id="133434"/>
    <lineage>
        <taxon>Eukaryota</taxon>
        <taxon>Metazoa</taxon>
        <taxon>Echinodermata</taxon>
        <taxon>Eleutherozoa</taxon>
        <taxon>Asterozoa</taxon>
        <taxon>Asteroidea</taxon>
        <taxon>Valvatacea</taxon>
        <taxon>Valvatida</taxon>
        <taxon>Acanthasteridae</taxon>
        <taxon>Acanthaster</taxon>
    </lineage>
</organism>
<dbReference type="InterPro" id="IPR036236">
    <property type="entry name" value="Znf_C2H2_sf"/>
</dbReference>
<protein>
    <submittedName>
        <fullName evidence="9">Zinc finger protein 574-like</fullName>
    </submittedName>
</protein>
<dbReference type="GeneID" id="110975879"/>
<dbReference type="OMA" id="HINSTHR"/>
<sequence length="248" mass="27234">MSQDAFRCASPDPTASQLQQIARMEEEAWFSECLPDPTSSQLQTIAAMEDDLMAGTSAQGGGQMKAEKEEEVPMDGAPIAHTPPLQPRAGVFCDLCNREFSRKDSLNRHRWRKHLNAGTELPRLHLPCSQCGKIFDRRDTLRKHRKTHSGSQPVPSPLGPIRSPLAAVAGPPQKGQSQTFSCEHCHKKYSRRDNLRRHINSTHRRRNNLPPAAPSAAPPAAPPSPLPLPVPPPILATVQAGPLEEDPD</sequence>
<dbReference type="AlphaFoldDB" id="A0A8B7XU94"/>
<evidence type="ECO:0000256" key="2">
    <source>
        <dbReference type="ARBA" id="ARBA00022737"/>
    </source>
</evidence>
<keyword evidence="8" id="KW-1185">Reference proteome</keyword>
<dbReference type="FunFam" id="3.30.160.60:FF:000446">
    <property type="entry name" value="Zinc finger protein"/>
    <property type="match status" value="1"/>
</dbReference>
<dbReference type="RefSeq" id="XP_022084423.1">
    <property type="nucleotide sequence ID" value="XM_022228731.1"/>
</dbReference>
<accession>A0A8B7XU94</accession>
<feature type="domain" description="C2H2-type" evidence="7">
    <location>
        <begin position="126"/>
        <end position="153"/>
    </location>
</feature>
<dbReference type="PANTHER" id="PTHR24408:SF58">
    <property type="entry name" value="TRANSCRIPTION FACTOR (TFIIIA), PUTATIVE (AFU_ORTHOLOGUE AFUA_1G05150)-RELATED"/>
    <property type="match status" value="1"/>
</dbReference>
<dbReference type="GO" id="GO:0005634">
    <property type="term" value="C:nucleus"/>
    <property type="evidence" value="ECO:0007669"/>
    <property type="project" value="TreeGrafter"/>
</dbReference>
<evidence type="ECO:0000256" key="5">
    <source>
        <dbReference type="PROSITE-ProRule" id="PRU00042"/>
    </source>
</evidence>
<dbReference type="OrthoDB" id="654211at2759"/>
<reference evidence="9" key="1">
    <citation type="submission" date="2025-08" db="UniProtKB">
        <authorList>
            <consortium name="RefSeq"/>
        </authorList>
    </citation>
    <scope>IDENTIFICATION</scope>
</reference>
<keyword evidence="2" id="KW-0677">Repeat</keyword>
<evidence type="ECO:0000256" key="4">
    <source>
        <dbReference type="ARBA" id="ARBA00022833"/>
    </source>
</evidence>
<feature type="domain" description="C2H2-type" evidence="7">
    <location>
        <begin position="180"/>
        <end position="208"/>
    </location>
</feature>
<evidence type="ECO:0000256" key="3">
    <source>
        <dbReference type="ARBA" id="ARBA00022771"/>
    </source>
</evidence>
<dbReference type="GO" id="GO:0000981">
    <property type="term" value="F:DNA-binding transcription factor activity, RNA polymerase II-specific"/>
    <property type="evidence" value="ECO:0007669"/>
    <property type="project" value="TreeGrafter"/>
</dbReference>
<dbReference type="GO" id="GO:0043565">
    <property type="term" value="F:sequence-specific DNA binding"/>
    <property type="evidence" value="ECO:0007669"/>
    <property type="project" value="TreeGrafter"/>
</dbReference>